<feature type="region of interest" description="Disordered" evidence="1">
    <location>
        <begin position="27"/>
        <end position="102"/>
    </location>
</feature>
<dbReference type="EnsemblPlants" id="LPERR06G18470.1">
    <property type="protein sequence ID" value="LPERR06G18470.1"/>
    <property type="gene ID" value="LPERR06G18470"/>
</dbReference>
<proteinExistence type="predicted"/>
<sequence>MGFLLGLKQFHLETGQWSLGLRAVWRKKKQKNRRGKNGAGLAAGGECGGGGAEKLGSPPLASSPEATCNGRRIEEREHRTAGGEARKGGTRTYKTSRQIVMA</sequence>
<dbReference type="AlphaFoldDB" id="A0A0D9WSG0"/>
<feature type="compositionally biased region" description="Polar residues" evidence="1">
    <location>
        <begin position="92"/>
        <end position="102"/>
    </location>
</feature>
<accession>A0A0D9WSG0</accession>
<feature type="compositionally biased region" description="Basic and acidic residues" evidence="1">
    <location>
        <begin position="71"/>
        <end position="87"/>
    </location>
</feature>
<dbReference type="HOGENOM" id="CLU_2281509_0_0_1"/>
<evidence type="ECO:0000313" key="2">
    <source>
        <dbReference type="EnsemblPlants" id="LPERR06G18470.1"/>
    </source>
</evidence>
<name>A0A0D9WSG0_9ORYZ</name>
<reference evidence="2 3" key="1">
    <citation type="submission" date="2012-08" db="EMBL/GenBank/DDBJ databases">
        <title>Oryza genome evolution.</title>
        <authorList>
            <person name="Wing R.A."/>
        </authorList>
    </citation>
    <scope>NUCLEOTIDE SEQUENCE</scope>
</reference>
<dbReference type="Proteomes" id="UP000032180">
    <property type="component" value="Chromosome 6"/>
</dbReference>
<evidence type="ECO:0000256" key="1">
    <source>
        <dbReference type="SAM" id="MobiDB-lite"/>
    </source>
</evidence>
<keyword evidence="3" id="KW-1185">Reference proteome</keyword>
<feature type="compositionally biased region" description="Gly residues" evidence="1">
    <location>
        <begin position="37"/>
        <end position="53"/>
    </location>
</feature>
<evidence type="ECO:0000313" key="3">
    <source>
        <dbReference type="Proteomes" id="UP000032180"/>
    </source>
</evidence>
<dbReference type="Gramene" id="LPERR06G18470.1">
    <property type="protein sequence ID" value="LPERR06G18470.1"/>
    <property type="gene ID" value="LPERR06G18470"/>
</dbReference>
<organism evidence="2 3">
    <name type="scientific">Leersia perrieri</name>
    <dbReference type="NCBI Taxonomy" id="77586"/>
    <lineage>
        <taxon>Eukaryota</taxon>
        <taxon>Viridiplantae</taxon>
        <taxon>Streptophyta</taxon>
        <taxon>Embryophyta</taxon>
        <taxon>Tracheophyta</taxon>
        <taxon>Spermatophyta</taxon>
        <taxon>Magnoliopsida</taxon>
        <taxon>Liliopsida</taxon>
        <taxon>Poales</taxon>
        <taxon>Poaceae</taxon>
        <taxon>BOP clade</taxon>
        <taxon>Oryzoideae</taxon>
        <taxon>Oryzeae</taxon>
        <taxon>Oryzinae</taxon>
        <taxon>Leersia</taxon>
    </lineage>
</organism>
<feature type="compositionally biased region" description="Basic residues" evidence="1">
    <location>
        <begin position="27"/>
        <end position="36"/>
    </location>
</feature>
<reference evidence="2" key="3">
    <citation type="submission" date="2015-04" db="UniProtKB">
        <authorList>
            <consortium name="EnsemblPlants"/>
        </authorList>
    </citation>
    <scope>IDENTIFICATION</scope>
</reference>
<protein>
    <submittedName>
        <fullName evidence="2">Uncharacterized protein</fullName>
    </submittedName>
</protein>
<reference evidence="3" key="2">
    <citation type="submission" date="2013-12" db="EMBL/GenBank/DDBJ databases">
        <authorList>
            <person name="Yu Y."/>
            <person name="Lee S."/>
            <person name="de Baynast K."/>
            <person name="Wissotski M."/>
            <person name="Liu L."/>
            <person name="Talag J."/>
            <person name="Goicoechea J."/>
            <person name="Angelova A."/>
            <person name="Jetty R."/>
            <person name="Kudrna D."/>
            <person name="Golser W."/>
            <person name="Rivera L."/>
            <person name="Zhang J."/>
            <person name="Wing R."/>
        </authorList>
    </citation>
    <scope>NUCLEOTIDE SEQUENCE</scope>
</reference>